<gene>
    <name evidence="3" type="ORF">DF182_26870</name>
</gene>
<dbReference type="AlphaFoldDB" id="A0A365XWL7"/>
<evidence type="ECO:0000259" key="2">
    <source>
        <dbReference type="Pfam" id="PF14905"/>
    </source>
</evidence>
<proteinExistence type="predicted"/>
<name>A0A365XWL7_9BACT</name>
<feature type="signal peptide" evidence="1">
    <location>
        <begin position="1"/>
        <end position="19"/>
    </location>
</feature>
<dbReference type="OrthoDB" id="8727862at2"/>
<dbReference type="RefSeq" id="WP_113618846.1">
    <property type="nucleotide sequence ID" value="NZ_QFFJ01000002.1"/>
</dbReference>
<dbReference type="Pfam" id="PF14905">
    <property type="entry name" value="OMP_b-brl_3"/>
    <property type="match status" value="1"/>
</dbReference>
<reference evidence="3 4" key="1">
    <citation type="submission" date="2018-05" db="EMBL/GenBank/DDBJ databases">
        <title>Chitinophaga sp. K3CV102501T nov., isolated from isolated from a monsoon evergreen broad-leaved forest soil.</title>
        <authorList>
            <person name="Lv Y."/>
        </authorList>
    </citation>
    <scope>NUCLEOTIDE SEQUENCE [LARGE SCALE GENOMIC DNA]</scope>
    <source>
        <strain evidence="3 4">GDMCC 1.1325</strain>
    </source>
</reference>
<evidence type="ECO:0000313" key="3">
    <source>
        <dbReference type="EMBL" id="RBL90094.1"/>
    </source>
</evidence>
<accession>A0A365XWL7</accession>
<dbReference type="Proteomes" id="UP000253410">
    <property type="component" value="Unassembled WGS sequence"/>
</dbReference>
<organism evidence="3 4">
    <name type="scientific">Chitinophaga flava</name>
    <dbReference type="NCBI Taxonomy" id="2259036"/>
    <lineage>
        <taxon>Bacteria</taxon>
        <taxon>Pseudomonadati</taxon>
        <taxon>Bacteroidota</taxon>
        <taxon>Chitinophagia</taxon>
        <taxon>Chitinophagales</taxon>
        <taxon>Chitinophagaceae</taxon>
        <taxon>Chitinophaga</taxon>
    </lineage>
</organism>
<protein>
    <recommendedName>
        <fullName evidence="2">Outer membrane protein beta-barrel domain-containing protein</fullName>
    </recommendedName>
</protein>
<dbReference type="EMBL" id="QFFJ01000002">
    <property type="protein sequence ID" value="RBL90094.1"/>
    <property type="molecule type" value="Genomic_DNA"/>
</dbReference>
<evidence type="ECO:0000313" key="4">
    <source>
        <dbReference type="Proteomes" id="UP000253410"/>
    </source>
</evidence>
<feature type="chain" id="PRO_5016874886" description="Outer membrane protein beta-barrel domain-containing protein" evidence="1">
    <location>
        <begin position="20"/>
        <end position="731"/>
    </location>
</feature>
<feature type="domain" description="Outer membrane protein beta-barrel" evidence="2">
    <location>
        <begin position="308"/>
        <end position="705"/>
    </location>
</feature>
<dbReference type="SUPFAM" id="SSF56935">
    <property type="entry name" value="Porins"/>
    <property type="match status" value="1"/>
</dbReference>
<keyword evidence="1" id="KW-0732">Signal</keyword>
<sequence length="731" mass="81791">MKYLIPFYFLLICSSHTFAQEKNLPAKPAVASQDSSKSLREVNIVAQKPFIAIDKNKIILSIDKNKVAGQSVADILKKAPGITIQNNIILFEGRPITAQMKGKTIHLTLSTLTDFLGATAATTINEIEIITVPLSNVDASATSAIINLKPAKILANGYNANLNLKIGTRSEFGNGGIGTSVNFKHNKLSGLAAINYSRDHQLSKEDVSRNLTPTEKNKTSLIHELNSSKSQPENIPLSLSLEYALSPRSQIGTVVNALFSNTPTDRYNTSSIFLHPLSTNVADSLITMPGTQKKQGQSGAIDLYYRLKLDTAGQELNFNTAYSKGHSTFSNSQDYDYFLTDGSSYQTTSSLNQSSVMDLVTKSIQVDYTKPIRKIKLESGLKYGWTSVNQNLHQTITNPNGSTQLNDEPAYDENIFAGYVNLSGAIGNTSYSIGVRGENTAIKSFPIDIYGSINRSYFEVFPTLLFSRRAGKSSFVLSYKRSIERPRFSRLTNFKYYMSPFYYYTGNPGLQPYFQNATRFSWTFKNKFQVVASYTWYKNNMLEYAELDTINNVTRGLIANNGDFKSAILNPNYFANITQWWYTNTGFRIMQRHLNFVSNQQSTSLDNTNFSVNTSNTFTLSKSVKCELYAYYNSPTYYSASKTGEFYFVDVSIFKNVLKGMGQLSLSVSDIFFTNISKSDAQYALISYKSSNNWDSRNVLLGFNYRFGSKSYKSNQLKKSSATDDIKSRSY</sequence>
<comment type="caution">
    <text evidence="3">The sequence shown here is derived from an EMBL/GenBank/DDBJ whole genome shotgun (WGS) entry which is preliminary data.</text>
</comment>
<dbReference type="InterPro" id="IPR041700">
    <property type="entry name" value="OMP_b-brl_3"/>
</dbReference>
<keyword evidence="4" id="KW-1185">Reference proteome</keyword>
<evidence type="ECO:0000256" key="1">
    <source>
        <dbReference type="SAM" id="SignalP"/>
    </source>
</evidence>